<dbReference type="GeneID" id="65130025"/>
<accession>A0A7M1RYC4</accession>
<evidence type="ECO:0000313" key="1">
    <source>
        <dbReference type="EMBL" id="QOR59443.1"/>
    </source>
</evidence>
<protein>
    <submittedName>
        <fullName evidence="1">Uncharacterized protein</fullName>
    </submittedName>
</protein>
<dbReference type="Proteomes" id="UP000593882">
    <property type="component" value="Segment"/>
</dbReference>
<keyword evidence="2" id="KW-1185">Reference proteome</keyword>
<organism evidence="1 2">
    <name type="scientific">uncultured phage cr85_1</name>
    <dbReference type="NCBI Taxonomy" id="2772074"/>
    <lineage>
        <taxon>Viruses</taxon>
        <taxon>Duplodnaviria</taxon>
        <taxon>Heunggongvirae</taxon>
        <taxon>Uroviricota</taxon>
        <taxon>Caudoviricetes</taxon>
        <taxon>Crassvirales</taxon>
        <taxon>Steigviridae</taxon>
        <taxon>Asinivirinae</taxon>
        <taxon>Kahnovirus</taxon>
        <taxon>Kahnovirus oralis</taxon>
    </lineage>
</organism>
<reference evidence="1 2" key="1">
    <citation type="submission" date="2020-07" db="EMBL/GenBank/DDBJ databases">
        <title>Taxonomic proposal: Crassvirales, a new order of highly abundant and diverse bacterial viruses.</title>
        <authorList>
            <person name="Shkoporov A.N."/>
            <person name="Stockdale S.R."/>
            <person name="Guerin E."/>
            <person name="Ross R.P."/>
            <person name="Hill C."/>
        </authorList>
    </citation>
    <scope>NUCLEOTIDE SEQUENCE [LARGE SCALE GENOMIC DNA]</scope>
</reference>
<name>A0A7M1RYC4_9CAUD</name>
<sequence length="66" mass="7540">MEKSRMARTKIEKGQEVHQTMHALTADNLRGIVKEANSLGIKREDIVSLLEERGQYVLIYYYGGEA</sequence>
<dbReference type="KEGG" id="vg:65130025"/>
<dbReference type="EMBL" id="MT774390">
    <property type="protein sequence ID" value="QOR59443.1"/>
    <property type="molecule type" value="Genomic_DNA"/>
</dbReference>
<evidence type="ECO:0000313" key="2">
    <source>
        <dbReference type="Proteomes" id="UP000593882"/>
    </source>
</evidence>
<proteinExistence type="predicted"/>
<dbReference type="RefSeq" id="YP_010111601.1">
    <property type="nucleotide sequence ID" value="NC_055883.1"/>
</dbReference>